<evidence type="ECO:0000313" key="4">
    <source>
        <dbReference type="Proteomes" id="UP000271098"/>
    </source>
</evidence>
<dbReference type="PANTHER" id="PTHR21193">
    <property type="entry name" value="OXIDOREDUCTASE-LIKE DOMAIN-CONTAINING PROTEIN 1"/>
    <property type="match status" value="1"/>
</dbReference>
<dbReference type="GO" id="GO:0005739">
    <property type="term" value="C:mitochondrion"/>
    <property type="evidence" value="ECO:0007669"/>
    <property type="project" value="TreeGrafter"/>
</dbReference>
<dbReference type="EMBL" id="UYRT01077859">
    <property type="protein sequence ID" value="VDN17033.1"/>
    <property type="molecule type" value="Genomic_DNA"/>
</dbReference>
<reference evidence="5" key="1">
    <citation type="submission" date="2016-06" db="UniProtKB">
        <authorList>
            <consortium name="WormBaseParasite"/>
        </authorList>
    </citation>
    <scope>IDENTIFICATION</scope>
</reference>
<evidence type="ECO:0000256" key="1">
    <source>
        <dbReference type="SAM" id="MobiDB-lite"/>
    </source>
</evidence>
<dbReference type="WBParaSite" id="GPUH_0001015001-mRNA-1">
    <property type="protein sequence ID" value="GPUH_0001015001-mRNA-1"/>
    <property type="gene ID" value="GPUH_0001015001"/>
</dbReference>
<accession>A0A183DN46</accession>
<keyword evidence="4" id="KW-1185">Reference proteome</keyword>
<dbReference type="OrthoDB" id="10064411at2759"/>
<organism evidence="5">
    <name type="scientific">Gongylonema pulchrum</name>
    <dbReference type="NCBI Taxonomy" id="637853"/>
    <lineage>
        <taxon>Eukaryota</taxon>
        <taxon>Metazoa</taxon>
        <taxon>Ecdysozoa</taxon>
        <taxon>Nematoda</taxon>
        <taxon>Chromadorea</taxon>
        <taxon>Rhabditida</taxon>
        <taxon>Spirurina</taxon>
        <taxon>Spiruromorpha</taxon>
        <taxon>Spiruroidea</taxon>
        <taxon>Gongylonematidae</taxon>
        <taxon>Gongylonema</taxon>
    </lineage>
</organism>
<dbReference type="PANTHER" id="PTHR21193:SF3">
    <property type="entry name" value="OXIDOREDUCTASE-LIKE DOMAIN-CONTAINING PROTEIN 1"/>
    <property type="match status" value="1"/>
</dbReference>
<dbReference type="Proteomes" id="UP000271098">
    <property type="component" value="Unassembled WGS sequence"/>
</dbReference>
<dbReference type="Pfam" id="PF09791">
    <property type="entry name" value="Oxidored-like"/>
    <property type="match status" value="1"/>
</dbReference>
<feature type="region of interest" description="Disordered" evidence="1">
    <location>
        <begin position="71"/>
        <end position="98"/>
    </location>
</feature>
<gene>
    <name evidence="3" type="ORF">GPUH_LOCUS10137</name>
</gene>
<evidence type="ECO:0000313" key="5">
    <source>
        <dbReference type="WBParaSite" id="GPUH_0001015001-mRNA-1"/>
    </source>
</evidence>
<feature type="domain" description="Oxidoreductase-like" evidence="2">
    <location>
        <begin position="93"/>
        <end position="121"/>
    </location>
</feature>
<dbReference type="AlphaFoldDB" id="A0A183DN46"/>
<sequence length="162" mass="17832">MPIVVQENVLTSSACLSTAALPSSHRKTMFDEKMKSMEPDLVRSLPHEVLVAQAEQTTPDGGTVASDFREQTVQGNKKKAGDPQEACSQLREPRRPDPSECCGAGCANCVWIEYGTQLIQYYGDRPLQDALDEIDKSIADVALREFVKGEVRARALHPRKCA</sequence>
<name>A0A183DN46_9BILA</name>
<protein>
    <submittedName>
        <fullName evidence="5">Oxidoreductase-like domain-containing protein</fullName>
    </submittedName>
</protein>
<dbReference type="InterPro" id="IPR039251">
    <property type="entry name" value="OXLD1"/>
</dbReference>
<evidence type="ECO:0000259" key="2">
    <source>
        <dbReference type="Pfam" id="PF09791"/>
    </source>
</evidence>
<reference evidence="3 4" key="2">
    <citation type="submission" date="2018-11" db="EMBL/GenBank/DDBJ databases">
        <authorList>
            <consortium name="Pathogen Informatics"/>
        </authorList>
    </citation>
    <scope>NUCLEOTIDE SEQUENCE [LARGE SCALE GENOMIC DNA]</scope>
</reference>
<evidence type="ECO:0000313" key="3">
    <source>
        <dbReference type="EMBL" id="VDN17033.1"/>
    </source>
</evidence>
<dbReference type="InterPro" id="IPR019180">
    <property type="entry name" value="Oxidoreductase-like_N"/>
</dbReference>
<proteinExistence type="predicted"/>